<feature type="compositionally biased region" description="Polar residues" evidence="2">
    <location>
        <begin position="509"/>
        <end position="519"/>
    </location>
</feature>
<feature type="compositionally biased region" description="Basic and acidic residues" evidence="2">
    <location>
        <begin position="161"/>
        <end position="174"/>
    </location>
</feature>
<feature type="compositionally biased region" description="Polar residues" evidence="2">
    <location>
        <begin position="526"/>
        <end position="541"/>
    </location>
</feature>
<dbReference type="InterPro" id="IPR031567">
    <property type="entry name" value="CRIM_dom"/>
</dbReference>
<dbReference type="GO" id="GO:0005546">
    <property type="term" value="F:phosphatidylinositol-4,5-bisphosphate binding"/>
    <property type="evidence" value="ECO:0007669"/>
    <property type="project" value="TreeGrafter"/>
</dbReference>
<dbReference type="OrthoDB" id="241990at2759"/>
<dbReference type="GeneID" id="37013611"/>
<comment type="similarity">
    <text evidence="1">Belongs to the SIN1 family.</text>
</comment>
<evidence type="ECO:0000256" key="2">
    <source>
        <dbReference type="SAM" id="MobiDB-lite"/>
    </source>
</evidence>
<dbReference type="GO" id="GO:0005886">
    <property type="term" value="C:plasma membrane"/>
    <property type="evidence" value="ECO:0007669"/>
    <property type="project" value="TreeGrafter"/>
</dbReference>
<feature type="region of interest" description="Disordered" evidence="2">
    <location>
        <begin position="262"/>
        <end position="356"/>
    </location>
</feature>
<evidence type="ECO:0000259" key="4">
    <source>
        <dbReference type="Pfam" id="PF16979"/>
    </source>
</evidence>
<feature type="compositionally biased region" description="Basic residues" evidence="2">
    <location>
        <begin position="598"/>
        <end position="608"/>
    </location>
</feature>
<dbReference type="PANTHER" id="PTHR13335">
    <property type="entry name" value="TARGET OF RAPAMYCIN COMPLEX 2 SUBUNIT MAPKAP1"/>
    <property type="match status" value="1"/>
</dbReference>
<evidence type="ECO:0000313" key="5">
    <source>
        <dbReference type="EMBL" id="PWN22162.1"/>
    </source>
</evidence>
<evidence type="ECO:0000313" key="6">
    <source>
        <dbReference type="Proteomes" id="UP000245942"/>
    </source>
</evidence>
<gene>
    <name evidence="5" type="ORF">BCV69DRAFT_281165</name>
</gene>
<dbReference type="Proteomes" id="UP000245942">
    <property type="component" value="Unassembled WGS sequence"/>
</dbReference>
<dbReference type="Gene3D" id="2.30.29.30">
    <property type="entry name" value="Pleckstrin-homology domain (PH domain)/Phosphotyrosine-binding domain (PTB)"/>
    <property type="match status" value="1"/>
</dbReference>
<dbReference type="GO" id="GO:0005737">
    <property type="term" value="C:cytoplasm"/>
    <property type="evidence" value="ECO:0007669"/>
    <property type="project" value="TreeGrafter"/>
</dbReference>
<dbReference type="AlphaFoldDB" id="A0A316UAH0"/>
<keyword evidence="6" id="KW-1185">Reference proteome</keyword>
<proteinExistence type="inferred from homology"/>
<feature type="region of interest" description="Disordered" evidence="2">
    <location>
        <begin position="114"/>
        <end position="226"/>
    </location>
</feature>
<evidence type="ECO:0000259" key="3">
    <source>
        <dbReference type="Pfam" id="PF16978"/>
    </source>
</evidence>
<feature type="domain" description="CRIM" evidence="3">
    <location>
        <begin position="648"/>
        <end position="811"/>
    </location>
</feature>
<feature type="region of interest" description="Disordered" evidence="2">
    <location>
        <begin position="396"/>
        <end position="586"/>
    </location>
</feature>
<feature type="domain" description="SIN1-type PH" evidence="4">
    <location>
        <begin position="1031"/>
        <end position="1124"/>
    </location>
</feature>
<feature type="compositionally biased region" description="Polar residues" evidence="2">
    <location>
        <begin position="327"/>
        <end position="351"/>
    </location>
</feature>
<feature type="compositionally biased region" description="Polar residues" evidence="2">
    <location>
        <begin position="432"/>
        <end position="444"/>
    </location>
</feature>
<feature type="compositionally biased region" description="Polar residues" evidence="2">
    <location>
        <begin position="551"/>
        <end position="566"/>
    </location>
</feature>
<feature type="compositionally biased region" description="Polar residues" evidence="2">
    <location>
        <begin position="474"/>
        <end position="494"/>
    </location>
</feature>
<accession>A0A316UAH0</accession>
<feature type="compositionally biased region" description="Low complexity" evidence="2">
    <location>
        <begin position="396"/>
        <end position="419"/>
    </location>
</feature>
<evidence type="ECO:0008006" key="7">
    <source>
        <dbReference type="Google" id="ProtNLM"/>
    </source>
</evidence>
<feature type="compositionally biased region" description="Polar residues" evidence="2">
    <location>
        <begin position="176"/>
        <end position="188"/>
    </location>
</feature>
<dbReference type="GO" id="GO:0031932">
    <property type="term" value="C:TORC2 complex"/>
    <property type="evidence" value="ECO:0007669"/>
    <property type="project" value="InterPro"/>
</dbReference>
<dbReference type="PANTHER" id="PTHR13335:SF1">
    <property type="entry name" value="TARGET OF RAPAMYCIN COMPLEX 2 SUBUNIT MAPKAP1"/>
    <property type="match status" value="1"/>
</dbReference>
<dbReference type="GO" id="GO:0038203">
    <property type="term" value="P:TORC2 signaling"/>
    <property type="evidence" value="ECO:0007669"/>
    <property type="project" value="TreeGrafter"/>
</dbReference>
<dbReference type="InterPro" id="IPR031313">
    <property type="entry name" value="Sin1_PH_dom"/>
</dbReference>
<feature type="compositionally biased region" description="Polar residues" evidence="2">
    <location>
        <begin position="262"/>
        <end position="280"/>
    </location>
</feature>
<evidence type="ECO:0000256" key="1">
    <source>
        <dbReference type="ARBA" id="ARBA00009407"/>
    </source>
</evidence>
<dbReference type="Pfam" id="PF16978">
    <property type="entry name" value="CRIM"/>
    <property type="match status" value="1"/>
</dbReference>
<dbReference type="EMBL" id="KZ819323">
    <property type="protein sequence ID" value="PWN22162.1"/>
    <property type="molecule type" value="Genomic_DNA"/>
</dbReference>
<name>A0A316UAH0_9BASI</name>
<organism evidence="5 6">
    <name type="scientific">Pseudomicrostroma glucosiphilum</name>
    <dbReference type="NCBI Taxonomy" id="1684307"/>
    <lineage>
        <taxon>Eukaryota</taxon>
        <taxon>Fungi</taxon>
        <taxon>Dikarya</taxon>
        <taxon>Basidiomycota</taxon>
        <taxon>Ustilaginomycotina</taxon>
        <taxon>Exobasidiomycetes</taxon>
        <taxon>Microstromatales</taxon>
        <taxon>Microstromatales incertae sedis</taxon>
        <taxon>Pseudomicrostroma</taxon>
    </lineage>
</organism>
<reference evidence="5 6" key="1">
    <citation type="journal article" date="2018" name="Mol. Biol. Evol.">
        <title>Broad Genomic Sampling Reveals a Smut Pathogenic Ancestry of the Fungal Clade Ustilaginomycotina.</title>
        <authorList>
            <person name="Kijpornyongpan T."/>
            <person name="Mondo S.J."/>
            <person name="Barry K."/>
            <person name="Sandor L."/>
            <person name="Lee J."/>
            <person name="Lipzen A."/>
            <person name="Pangilinan J."/>
            <person name="LaButti K."/>
            <person name="Hainaut M."/>
            <person name="Henrissat B."/>
            <person name="Grigoriev I.V."/>
            <person name="Spatafora J.W."/>
            <person name="Aime M.C."/>
        </authorList>
    </citation>
    <scope>NUCLEOTIDE SEQUENCE [LARGE SCALE GENOMIC DNA]</scope>
    <source>
        <strain evidence="5 6">MCA 4718</strain>
    </source>
</reference>
<dbReference type="InterPro" id="IPR008828">
    <property type="entry name" value="Sin1/Avo1"/>
</dbReference>
<dbReference type="Pfam" id="PF16979">
    <property type="entry name" value="SIN1_PH"/>
    <property type="match status" value="1"/>
</dbReference>
<dbReference type="STRING" id="1684307.A0A316UAH0"/>
<feature type="region of interest" description="Disordered" evidence="2">
    <location>
        <begin position="598"/>
        <end position="625"/>
    </location>
</feature>
<sequence>MSLLVDPDWTIHQLRLSYLRRVDDSYGPRIISFPSIAQSEARHNPLARATSEPSLVDASLNTPISTTPRKASAVASSAVAFPLAPDSHIAIAGLHDPAKHPEINAVYSPTIVPTRSGPALRGPNGFGLSPPARSDRVRQAGSSRTLGASRGPDGFLTPTLRDPRAEGADGDGKQASRATSGLKYTSTIYGPGRSGALGMRVSGKRADELGSSLTGSRRKRDSRAATAALEGRRVDALDEDPLEEVDEDSEVFGGRLIDRSRSAQGSGFQNALGESSTVRSNGHPLLGPRSPSPSPIRPEQHLTRSGSLGKATTPPRSNTRRRRSASLDQSGDPSKAAESSQTVVMTPTKSSAEGHVRAHDLAATSPLSPLTSSFARQLGSPSGALAGEPLESDLSASISSLRSSSTSAALQSSPHITSASGGGGAVTLSGGQENQMGSAQSTPVALQPSIFLQEHVDDDPSSSSHSRDVRGDSMDSQVSTPGATYEGTTASDSSDFARLPSSDGPRFVAQSTRTDSASPYNAGRPSLSSVDSGSDVEQYSIQHDAPKSRQMRSSSQDATDRSTPTQYPKIRLVDRSPPSPGGGLKAPLSEATLLAARSKLRKPSRSHLKGMTLAQQSEERERQQSAWFQSHSLGQGQVAQRHSQPKASALSLMLQKQNESPENPFAQYYSGISGRNAGSGAGSTTISVYFPWSRGPGGSSTSDGSGNTSGAISVNAASKSFELNVRKDATMEELIGYSLYCYVDEGWSPSPEENGHPDVRLTTVGWVLRIVEDGEVDDDYPALDRNLTVGKFGGDEFAVCEASAAQIRQHEASQGLINRRASRVATSGIPPPPLSATMGDQQSSNAMASATHGARGQSNVVPAPAGPVSRLTGPANSNAPAGSLISIQGTPIIASSALSRSAMPPTSKIFLRFLITPNAGLSYKTTLEVPSSEIYLADVLELICRKRSLGKADEWALIVPDKNNIVVPLDRTVESLQGSHNLALVRRSTLGAQGGTAALAGQSTNPNASIFKRLSEPAHPRYHTPKNVASTYKSWTVNRKVPMFVGRSERTLTIDGEWIHIIPTDTRAFHAQHASFPIARVTECKQSAKVSSAFKLVVITDQESKRFEMEAEDAKQAGELMARFAEMKREIWYRLLTFPLSPLLSRSGHCHGD</sequence>
<protein>
    <recommendedName>
        <fullName evidence="7">SIN1-domain-containing protein</fullName>
    </recommendedName>
</protein>
<dbReference type="RefSeq" id="XP_025349322.1">
    <property type="nucleotide sequence ID" value="XM_025491877.1"/>
</dbReference>
<dbReference type="InterPro" id="IPR011993">
    <property type="entry name" value="PH-like_dom_sf"/>
</dbReference>